<dbReference type="SUPFAM" id="SSF46785">
    <property type="entry name" value="Winged helix' DNA-binding domain"/>
    <property type="match status" value="1"/>
</dbReference>
<dbReference type="EMBL" id="JBHSEO010000055">
    <property type="protein sequence ID" value="MFC4416842.1"/>
    <property type="molecule type" value="Genomic_DNA"/>
</dbReference>
<dbReference type="InterPro" id="IPR050313">
    <property type="entry name" value="Carb_Metab_HTH_regulators"/>
</dbReference>
<dbReference type="PANTHER" id="PTHR30363">
    <property type="entry name" value="HTH-TYPE TRANSCRIPTIONAL REGULATOR SRLR-RELATED"/>
    <property type="match status" value="1"/>
</dbReference>
<dbReference type="PROSITE" id="PS00894">
    <property type="entry name" value="HTH_DEOR_1"/>
    <property type="match status" value="1"/>
</dbReference>
<dbReference type="PRINTS" id="PR00037">
    <property type="entry name" value="HTHLACR"/>
</dbReference>
<evidence type="ECO:0000259" key="5">
    <source>
        <dbReference type="PROSITE" id="PS51000"/>
    </source>
</evidence>
<keyword evidence="2" id="KW-0805">Transcription regulation</keyword>
<gene>
    <name evidence="6" type="ORF">ACFO0E_10525</name>
</gene>
<dbReference type="GO" id="GO:0003677">
    <property type="term" value="F:DNA binding"/>
    <property type="evidence" value="ECO:0007669"/>
    <property type="project" value="UniProtKB-KW"/>
</dbReference>
<dbReference type="InterPro" id="IPR036390">
    <property type="entry name" value="WH_DNA-bd_sf"/>
</dbReference>
<keyword evidence="7" id="KW-1185">Reference proteome</keyword>
<dbReference type="InterPro" id="IPR001034">
    <property type="entry name" value="DeoR_HTH"/>
</dbReference>
<keyword evidence="3 6" id="KW-0238">DNA-binding</keyword>
<dbReference type="SMART" id="SM00420">
    <property type="entry name" value="HTH_DEOR"/>
    <property type="match status" value="1"/>
</dbReference>
<dbReference type="InterPro" id="IPR037171">
    <property type="entry name" value="NagB/RpiA_transferase-like"/>
</dbReference>
<evidence type="ECO:0000256" key="3">
    <source>
        <dbReference type="ARBA" id="ARBA00023125"/>
    </source>
</evidence>
<dbReference type="PANTHER" id="PTHR30363:SF4">
    <property type="entry name" value="GLYCEROL-3-PHOSPHATE REGULON REPRESSOR"/>
    <property type="match status" value="1"/>
</dbReference>
<accession>A0ABV8XG09</accession>
<feature type="domain" description="HTH deoR-type" evidence="5">
    <location>
        <begin position="3"/>
        <end position="58"/>
    </location>
</feature>
<sequence>MLKAERHAYLLQQLSKHGRLSAIDEAEQLGISEDTLRRDLRELDAAGSLQRVHGGAIPKPPVPASYAERRGCDQARKSSLARVAASLVSDGEVFFLDGGTTALCIAESLPVNLRATIVTNAPAIAAALTDHPRVDVYMAGGAVAKRSAVTIGAEATDFLRRFRASLSFIGVCALSADTGLTIPFPEESSTKRVMIEQATRVVALASNDKLDIAYPYIVAPTTAITDLVTDCAATEDRLAPYKLRGIVIHRGA</sequence>
<dbReference type="SMART" id="SM01134">
    <property type="entry name" value="DeoRC"/>
    <property type="match status" value="1"/>
</dbReference>
<dbReference type="InterPro" id="IPR018356">
    <property type="entry name" value="Tscrpt_reg_HTH_DeoR_CS"/>
</dbReference>
<protein>
    <submittedName>
        <fullName evidence="6">DeoR/GlpR family DNA-binding transcription regulator</fullName>
    </submittedName>
</protein>
<dbReference type="PROSITE" id="PS51000">
    <property type="entry name" value="HTH_DEOR_2"/>
    <property type="match status" value="1"/>
</dbReference>
<dbReference type="Proteomes" id="UP001596015">
    <property type="component" value="Unassembled WGS sequence"/>
</dbReference>
<comment type="caution">
    <text evidence="6">The sequence shown here is derived from an EMBL/GenBank/DDBJ whole genome shotgun (WGS) entry which is preliminary data.</text>
</comment>
<evidence type="ECO:0000256" key="2">
    <source>
        <dbReference type="ARBA" id="ARBA00023015"/>
    </source>
</evidence>
<dbReference type="Pfam" id="PF08220">
    <property type="entry name" value="HTH_DeoR"/>
    <property type="match status" value="1"/>
</dbReference>
<keyword evidence="4" id="KW-0804">Transcription</keyword>
<dbReference type="SUPFAM" id="SSF100950">
    <property type="entry name" value="NagB/RpiA/CoA transferase-like"/>
    <property type="match status" value="1"/>
</dbReference>
<proteinExistence type="predicted"/>
<evidence type="ECO:0000313" key="6">
    <source>
        <dbReference type="EMBL" id="MFC4416842.1"/>
    </source>
</evidence>
<evidence type="ECO:0000256" key="1">
    <source>
        <dbReference type="ARBA" id="ARBA00022491"/>
    </source>
</evidence>
<evidence type="ECO:0000313" key="7">
    <source>
        <dbReference type="Proteomes" id="UP001596015"/>
    </source>
</evidence>
<dbReference type="InterPro" id="IPR014036">
    <property type="entry name" value="DeoR-like_C"/>
</dbReference>
<reference evidence="7" key="1">
    <citation type="journal article" date="2019" name="Int. J. Syst. Evol. Microbiol.">
        <title>The Global Catalogue of Microorganisms (GCM) 10K type strain sequencing project: providing services to taxonomists for standard genome sequencing and annotation.</title>
        <authorList>
            <consortium name="The Broad Institute Genomics Platform"/>
            <consortium name="The Broad Institute Genome Sequencing Center for Infectious Disease"/>
            <person name="Wu L."/>
            <person name="Ma J."/>
        </authorList>
    </citation>
    <scope>NUCLEOTIDE SEQUENCE [LARGE SCALE GENOMIC DNA]</scope>
    <source>
        <strain evidence="7">CCUG 49679</strain>
    </source>
</reference>
<evidence type="ECO:0000256" key="4">
    <source>
        <dbReference type="ARBA" id="ARBA00023163"/>
    </source>
</evidence>
<dbReference type="RefSeq" id="WP_246941037.1">
    <property type="nucleotide sequence ID" value="NZ_JAKGAK010000006.1"/>
</dbReference>
<organism evidence="6 7">
    <name type="scientific">Chromohalobacter beijerinckii</name>
    <dbReference type="NCBI Taxonomy" id="86179"/>
    <lineage>
        <taxon>Bacteria</taxon>
        <taxon>Pseudomonadati</taxon>
        <taxon>Pseudomonadota</taxon>
        <taxon>Gammaproteobacteria</taxon>
        <taxon>Oceanospirillales</taxon>
        <taxon>Halomonadaceae</taxon>
        <taxon>Chromohalobacter</taxon>
    </lineage>
</organism>
<keyword evidence="1" id="KW-0678">Repressor</keyword>
<dbReference type="Pfam" id="PF00455">
    <property type="entry name" value="DeoRC"/>
    <property type="match status" value="1"/>
</dbReference>
<name>A0ABV8XG09_9GAMM</name>